<comment type="caution">
    <text evidence="2">The sequence shown here is derived from an EMBL/GenBank/DDBJ whole genome shotgun (WGS) entry which is preliminary data.</text>
</comment>
<protein>
    <submittedName>
        <fullName evidence="2">Uncharacterized protein</fullName>
    </submittedName>
</protein>
<dbReference type="GeneID" id="81122365"/>
<dbReference type="AlphaFoldDB" id="A0ABD5XSW5"/>
<evidence type="ECO:0000313" key="3">
    <source>
        <dbReference type="Proteomes" id="UP001596368"/>
    </source>
</evidence>
<organism evidence="2 3">
    <name type="scientific">Halobaculum litoreum</name>
    <dbReference type="NCBI Taxonomy" id="3031998"/>
    <lineage>
        <taxon>Archaea</taxon>
        <taxon>Methanobacteriati</taxon>
        <taxon>Methanobacteriota</taxon>
        <taxon>Stenosarchaea group</taxon>
        <taxon>Halobacteria</taxon>
        <taxon>Halobacteriales</taxon>
        <taxon>Haloferacaceae</taxon>
        <taxon>Halobaculum</taxon>
    </lineage>
</organism>
<gene>
    <name evidence="2" type="ORF">ACFQRB_05470</name>
</gene>
<accession>A0ABD5XSW5</accession>
<dbReference type="RefSeq" id="WP_284012378.1">
    <property type="nucleotide sequence ID" value="NZ_CP126156.1"/>
</dbReference>
<name>A0ABD5XSW5_9EURY</name>
<evidence type="ECO:0000256" key="1">
    <source>
        <dbReference type="SAM" id="MobiDB-lite"/>
    </source>
</evidence>
<reference evidence="2 3" key="1">
    <citation type="journal article" date="2019" name="Int. J. Syst. Evol. Microbiol.">
        <title>The Global Catalogue of Microorganisms (GCM) 10K type strain sequencing project: providing services to taxonomists for standard genome sequencing and annotation.</title>
        <authorList>
            <consortium name="The Broad Institute Genomics Platform"/>
            <consortium name="The Broad Institute Genome Sequencing Center for Infectious Disease"/>
            <person name="Wu L."/>
            <person name="Ma J."/>
        </authorList>
    </citation>
    <scope>NUCLEOTIDE SEQUENCE [LARGE SCALE GENOMIC DNA]</scope>
    <source>
        <strain evidence="2 3">DT92</strain>
    </source>
</reference>
<sequence>MIDARWRAEDMNMYCDPGTDRSVDGGPATGDAFDGTTAQDLRLPRPFPLPCPATPS</sequence>
<feature type="region of interest" description="Disordered" evidence="1">
    <location>
        <begin position="16"/>
        <end position="56"/>
    </location>
</feature>
<keyword evidence="3" id="KW-1185">Reference proteome</keyword>
<dbReference type="EMBL" id="JBHSZG010000001">
    <property type="protein sequence ID" value="MFC7136150.1"/>
    <property type="molecule type" value="Genomic_DNA"/>
</dbReference>
<evidence type="ECO:0000313" key="2">
    <source>
        <dbReference type="EMBL" id="MFC7136150.1"/>
    </source>
</evidence>
<feature type="compositionally biased region" description="Pro residues" evidence="1">
    <location>
        <begin position="45"/>
        <end position="56"/>
    </location>
</feature>
<dbReference type="Proteomes" id="UP001596368">
    <property type="component" value="Unassembled WGS sequence"/>
</dbReference>
<proteinExistence type="predicted"/>